<evidence type="ECO:0000256" key="2">
    <source>
        <dbReference type="SAM" id="MobiDB-lite"/>
    </source>
</evidence>
<protein>
    <submittedName>
        <fullName evidence="3">Uncharacterized protein</fullName>
    </submittedName>
</protein>
<name>A0AAV0XE56_9HEMI</name>
<feature type="coiled-coil region" evidence="1">
    <location>
        <begin position="38"/>
        <end position="107"/>
    </location>
</feature>
<reference evidence="3 4" key="1">
    <citation type="submission" date="2023-01" db="EMBL/GenBank/DDBJ databases">
        <authorList>
            <person name="Whitehead M."/>
        </authorList>
    </citation>
    <scope>NUCLEOTIDE SEQUENCE [LARGE SCALE GENOMIC DNA]</scope>
</reference>
<dbReference type="Proteomes" id="UP001160148">
    <property type="component" value="Unassembled WGS sequence"/>
</dbReference>
<organism evidence="3 4">
    <name type="scientific">Macrosiphum euphorbiae</name>
    <name type="common">potato aphid</name>
    <dbReference type="NCBI Taxonomy" id="13131"/>
    <lineage>
        <taxon>Eukaryota</taxon>
        <taxon>Metazoa</taxon>
        <taxon>Ecdysozoa</taxon>
        <taxon>Arthropoda</taxon>
        <taxon>Hexapoda</taxon>
        <taxon>Insecta</taxon>
        <taxon>Pterygota</taxon>
        <taxon>Neoptera</taxon>
        <taxon>Paraneoptera</taxon>
        <taxon>Hemiptera</taxon>
        <taxon>Sternorrhyncha</taxon>
        <taxon>Aphidomorpha</taxon>
        <taxon>Aphidoidea</taxon>
        <taxon>Aphididae</taxon>
        <taxon>Macrosiphini</taxon>
        <taxon>Macrosiphum</taxon>
    </lineage>
</organism>
<dbReference type="PANTHER" id="PTHR37445">
    <property type="entry name" value="PROTEIN CBG24663"/>
    <property type="match status" value="1"/>
</dbReference>
<dbReference type="AlphaFoldDB" id="A0AAV0XE56"/>
<feature type="region of interest" description="Disordered" evidence="2">
    <location>
        <begin position="1"/>
        <end position="31"/>
    </location>
</feature>
<evidence type="ECO:0000256" key="1">
    <source>
        <dbReference type="SAM" id="Coils"/>
    </source>
</evidence>
<keyword evidence="1" id="KW-0175">Coiled coil</keyword>
<evidence type="ECO:0000313" key="4">
    <source>
        <dbReference type="Proteomes" id="UP001160148"/>
    </source>
</evidence>
<gene>
    <name evidence="3" type="ORF">MEUPH1_LOCUS21324</name>
</gene>
<comment type="caution">
    <text evidence="3">The sequence shown here is derived from an EMBL/GenBank/DDBJ whole genome shotgun (WGS) entry which is preliminary data.</text>
</comment>
<dbReference type="PANTHER" id="PTHR37445:SF3">
    <property type="entry name" value="ZINC FINGER PHD-TYPE DOMAIN-CONTAINING PROTEIN"/>
    <property type="match status" value="1"/>
</dbReference>
<sequence>MSAASTKSKESSPNLLHNLRSKSNQKPTNDTTDIMQSLQSLKSSIKSMNTKLEAIQTSVSEQKIEFIEIRKYFDEISGTVSTLKTNYDIMKTEVSNLRQQIDLLTNNNTALSFEAVHEAQVRLRKSRNVIIFNVPDNNESLDETNKSTSNIINYMVPNVPIIKTTRLGINRNKPRPILVELENNDAVLSILKAKSKLRQSDNWNRVWITTDLTMMQRNQLTQVKLQLRNKIDAGDLSWYIKFVHGIPILSQKNAQPAQA</sequence>
<accession>A0AAV0XE56</accession>
<proteinExistence type="predicted"/>
<dbReference type="EMBL" id="CARXXK010000004">
    <property type="protein sequence ID" value="CAI6366779.1"/>
    <property type="molecule type" value="Genomic_DNA"/>
</dbReference>
<keyword evidence="4" id="KW-1185">Reference proteome</keyword>
<evidence type="ECO:0000313" key="3">
    <source>
        <dbReference type="EMBL" id="CAI6366779.1"/>
    </source>
</evidence>